<dbReference type="AlphaFoldDB" id="A0A6C0KML5"/>
<dbReference type="EMBL" id="MN740946">
    <property type="protein sequence ID" value="QHU19272.1"/>
    <property type="molecule type" value="Genomic_DNA"/>
</dbReference>
<evidence type="ECO:0000313" key="3">
    <source>
        <dbReference type="EMBL" id="QHU19272.1"/>
    </source>
</evidence>
<dbReference type="InterPro" id="IPR001841">
    <property type="entry name" value="Znf_RING"/>
</dbReference>
<keyword evidence="1" id="KW-0175">Coiled coil</keyword>
<dbReference type="Gene3D" id="3.30.40.10">
    <property type="entry name" value="Zinc/RING finger domain, C3HC4 (zinc finger)"/>
    <property type="match status" value="1"/>
</dbReference>
<dbReference type="InterPro" id="IPR013083">
    <property type="entry name" value="Znf_RING/FYVE/PHD"/>
</dbReference>
<reference evidence="3" key="1">
    <citation type="journal article" date="2020" name="Nature">
        <title>Giant virus diversity and host interactions through global metagenomics.</title>
        <authorList>
            <person name="Schulz F."/>
            <person name="Roux S."/>
            <person name="Paez-Espino D."/>
            <person name="Jungbluth S."/>
            <person name="Walsh D.A."/>
            <person name="Denef V.J."/>
            <person name="McMahon K.D."/>
            <person name="Konstantinidis K.T."/>
            <person name="Eloe-Fadrosh E.A."/>
            <person name="Kyrpides N.C."/>
            <person name="Woyke T."/>
        </authorList>
    </citation>
    <scope>NUCLEOTIDE SEQUENCE</scope>
    <source>
        <strain evidence="3">GVMAG-S-3300013014-104</strain>
    </source>
</reference>
<feature type="domain" description="RING-type" evidence="2">
    <location>
        <begin position="3"/>
        <end position="45"/>
    </location>
</feature>
<dbReference type="CDD" id="cd16448">
    <property type="entry name" value="RING-H2"/>
    <property type="match status" value="1"/>
</dbReference>
<protein>
    <recommendedName>
        <fullName evidence="2">RING-type domain-containing protein</fullName>
    </recommendedName>
</protein>
<proteinExistence type="predicted"/>
<sequence>MECPICMEIMNDSSNKVKTICGHEFHCSCLLQNAAHNGFSCPYCREVLAKEVEEEDEEDEEDEDEWFEQINLDNSLTSFRMFHQRINEEEIEEEEIEEEDEEGQENHYVDYITDKLLERGISYEDLIKSLLFIEHNISLRGRPFIYERKSRQIYENINSDILGYMNENPN</sequence>
<dbReference type="PROSITE" id="PS50089">
    <property type="entry name" value="ZF_RING_2"/>
    <property type="match status" value="1"/>
</dbReference>
<dbReference type="SMART" id="SM00184">
    <property type="entry name" value="RING"/>
    <property type="match status" value="1"/>
</dbReference>
<name>A0A6C0KML5_9ZZZZ</name>
<evidence type="ECO:0000259" key="2">
    <source>
        <dbReference type="PROSITE" id="PS50089"/>
    </source>
</evidence>
<dbReference type="Pfam" id="PF13639">
    <property type="entry name" value="zf-RING_2"/>
    <property type="match status" value="1"/>
</dbReference>
<organism evidence="3">
    <name type="scientific">viral metagenome</name>
    <dbReference type="NCBI Taxonomy" id="1070528"/>
    <lineage>
        <taxon>unclassified sequences</taxon>
        <taxon>metagenomes</taxon>
        <taxon>organismal metagenomes</taxon>
    </lineage>
</organism>
<feature type="coiled-coil region" evidence="1">
    <location>
        <begin position="45"/>
        <end position="106"/>
    </location>
</feature>
<accession>A0A6C0KML5</accession>
<evidence type="ECO:0000256" key="1">
    <source>
        <dbReference type="SAM" id="Coils"/>
    </source>
</evidence>
<dbReference type="SUPFAM" id="SSF57850">
    <property type="entry name" value="RING/U-box"/>
    <property type="match status" value="1"/>
</dbReference>